<evidence type="ECO:0000259" key="10">
    <source>
        <dbReference type="PROSITE" id="PS50929"/>
    </source>
</evidence>
<dbReference type="PROSITE" id="PS50929">
    <property type="entry name" value="ABC_TM1F"/>
    <property type="match status" value="1"/>
</dbReference>
<comment type="caution">
    <text evidence="11">The sequence shown here is derived from an EMBL/GenBank/DDBJ whole genome shotgun (WGS) entry which is preliminary data.</text>
</comment>
<dbReference type="InterPro" id="IPR017871">
    <property type="entry name" value="ABC_transporter-like_CS"/>
</dbReference>
<name>A0A9W6H3R4_9MICO</name>
<dbReference type="GO" id="GO:0016887">
    <property type="term" value="F:ATP hydrolysis activity"/>
    <property type="evidence" value="ECO:0007669"/>
    <property type="project" value="InterPro"/>
</dbReference>
<feature type="transmembrane region" description="Helical" evidence="8">
    <location>
        <begin position="125"/>
        <end position="150"/>
    </location>
</feature>
<keyword evidence="6 8" id="KW-0472">Membrane</keyword>
<protein>
    <submittedName>
        <fullName evidence="11">ABC transporter permease</fullName>
    </submittedName>
</protein>
<reference evidence="11" key="2">
    <citation type="submission" date="2023-01" db="EMBL/GenBank/DDBJ databases">
        <authorList>
            <person name="Sun Q."/>
            <person name="Evtushenko L."/>
        </authorList>
    </citation>
    <scope>NUCLEOTIDE SEQUENCE</scope>
    <source>
        <strain evidence="11">VKM Ac-1020</strain>
    </source>
</reference>
<dbReference type="GO" id="GO:0140359">
    <property type="term" value="F:ABC-type transporter activity"/>
    <property type="evidence" value="ECO:0007669"/>
    <property type="project" value="InterPro"/>
</dbReference>
<evidence type="ECO:0000256" key="7">
    <source>
        <dbReference type="SAM" id="MobiDB-lite"/>
    </source>
</evidence>
<dbReference type="InterPro" id="IPR011527">
    <property type="entry name" value="ABC1_TM_dom"/>
</dbReference>
<evidence type="ECO:0000259" key="9">
    <source>
        <dbReference type="PROSITE" id="PS50893"/>
    </source>
</evidence>
<feature type="region of interest" description="Disordered" evidence="7">
    <location>
        <begin position="541"/>
        <end position="563"/>
    </location>
</feature>
<feature type="transmembrane region" description="Helical" evidence="8">
    <location>
        <begin position="12"/>
        <end position="35"/>
    </location>
</feature>
<dbReference type="Pfam" id="PF00664">
    <property type="entry name" value="ABC_membrane"/>
    <property type="match status" value="1"/>
</dbReference>
<keyword evidence="12" id="KW-1185">Reference proteome</keyword>
<dbReference type="GO" id="GO:0005524">
    <property type="term" value="F:ATP binding"/>
    <property type="evidence" value="ECO:0007669"/>
    <property type="project" value="UniProtKB-KW"/>
</dbReference>
<feature type="transmembrane region" description="Helical" evidence="8">
    <location>
        <begin position="236"/>
        <end position="257"/>
    </location>
</feature>
<dbReference type="Gene3D" id="3.40.50.300">
    <property type="entry name" value="P-loop containing nucleotide triphosphate hydrolases"/>
    <property type="match status" value="1"/>
</dbReference>
<dbReference type="PANTHER" id="PTHR24221:SF654">
    <property type="entry name" value="ATP-BINDING CASSETTE SUB-FAMILY B MEMBER 6"/>
    <property type="match status" value="1"/>
</dbReference>
<comment type="subcellular location">
    <subcellularLocation>
        <location evidence="1">Cell membrane</location>
        <topology evidence="1">Multi-pass membrane protein</topology>
    </subcellularLocation>
</comment>
<proteinExistence type="predicted"/>
<keyword evidence="3" id="KW-0547">Nucleotide-binding</keyword>
<evidence type="ECO:0000256" key="4">
    <source>
        <dbReference type="ARBA" id="ARBA00022840"/>
    </source>
</evidence>
<dbReference type="PANTHER" id="PTHR24221">
    <property type="entry name" value="ATP-BINDING CASSETTE SUB-FAMILY B"/>
    <property type="match status" value="1"/>
</dbReference>
<dbReference type="InterPro" id="IPR036640">
    <property type="entry name" value="ABC1_TM_sf"/>
</dbReference>
<evidence type="ECO:0000256" key="3">
    <source>
        <dbReference type="ARBA" id="ARBA00022741"/>
    </source>
</evidence>
<feature type="domain" description="ABC transmembrane type-1" evidence="10">
    <location>
        <begin position="17"/>
        <end position="254"/>
    </location>
</feature>
<evidence type="ECO:0000256" key="1">
    <source>
        <dbReference type="ARBA" id="ARBA00004651"/>
    </source>
</evidence>
<evidence type="ECO:0000256" key="8">
    <source>
        <dbReference type="SAM" id="Phobius"/>
    </source>
</evidence>
<dbReference type="InterPro" id="IPR039421">
    <property type="entry name" value="Type_1_exporter"/>
</dbReference>
<reference evidence="11" key="1">
    <citation type="journal article" date="2014" name="Int. J. Syst. Evol. Microbiol.">
        <title>Complete genome sequence of Corynebacterium casei LMG S-19264T (=DSM 44701T), isolated from a smear-ripened cheese.</title>
        <authorList>
            <consortium name="US DOE Joint Genome Institute (JGI-PGF)"/>
            <person name="Walter F."/>
            <person name="Albersmeier A."/>
            <person name="Kalinowski J."/>
            <person name="Ruckert C."/>
        </authorList>
    </citation>
    <scope>NUCLEOTIDE SEQUENCE</scope>
    <source>
        <strain evidence="11">VKM Ac-1020</strain>
    </source>
</reference>
<dbReference type="Proteomes" id="UP001142462">
    <property type="component" value="Unassembled WGS sequence"/>
</dbReference>
<evidence type="ECO:0000256" key="5">
    <source>
        <dbReference type="ARBA" id="ARBA00022989"/>
    </source>
</evidence>
<feature type="transmembrane region" description="Helical" evidence="8">
    <location>
        <begin position="263"/>
        <end position="286"/>
    </location>
</feature>
<dbReference type="PROSITE" id="PS00211">
    <property type="entry name" value="ABC_TRANSPORTER_1"/>
    <property type="match status" value="1"/>
</dbReference>
<dbReference type="RefSeq" id="WP_271173300.1">
    <property type="nucleotide sequence ID" value="NZ_BSEJ01000007.1"/>
</dbReference>
<feature type="domain" description="ABC transporter" evidence="9">
    <location>
        <begin position="325"/>
        <end position="560"/>
    </location>
</feature>
<dbReference type="GO" id="GO:0005886">
    <property type="term" value="C:plasma membrane"/>
    <property type="evidence" value="ECO:0007669"/>
    <property type="project" value="UniProtKB-SubCell"/>
</dbReference>
<dbReference type="InterPro" id="IPR003593">
    <property type="entry name" value="AAA+_ATPase"/>
</dbReference>
<sequence length="563" mass="57558">MIARLARIAAPAWPWLLASLLARLAGLAAGVALLAVPAGAIVSVAAGASVDILPLVVLLVALAVAKGGLRYLEQFLGHRAAFDLIADMRLRFYDAVVPLAPAEIAEGSGELTSIAARDIDRVEVFFAHTLVPALAAVIVPGGLVAAGFAVGPAEGAVVLAAFIIGGVLAPLVGRARGASAARGLLVERAAIAQHVAEDAAAAVEIRTLGAEERRLAALDALGARVGAHLRAEGRALGARTAIGAAWPFAAVIALPALAGGDPAAHVVLAAAVVGAAPAVTAVEAFARSLPLALAAARRYLDVLDRSPRVADPERPVRLPDGPLDVRGENVTAAYSEAALPVLDALSFAVPPGGSLAVVGPSGSGKSTLASLLVRARDPRSGRILLGGVDLRDIALSELRAAVALVEQRAVLVSGTVLENLRLGHPRLSEDDAWRALEQAALADDVRAHPDGLAARVGEDGLALSGGQRQRLSLARALARRPRLLILDEATSHQDPITQEAIRRSVAARPELTTIVIAHRADAVAGISEILALEASDAGALDTERARTGGSRGLERPQAERGGL</sequence>
<evidence type="ECO:0000256" key="6">
    <source>
        <dbReference type="ARBA" id="ARBA00023136"/>
    </source>
</evidence>
<keyword evidence="2 8" id="KW-0812">Transmembrane</keyword>
<keyword evidence="5 8" id="KW-1133">Transmembrane helix</keyword>
<dbReference type="EMBL" id="BSEJ01000007">
    <property type="protein sequence ID" value="GLJ61589.1"/>
    <property type="molecule type" value="Genomic_DNA"/>
</dbReference>
<feature type="transmembrane region" description="Helical" evidence="8">
    <location>
        <begin position="156"/>
        <end position="173"/>
    </location>
</feature>
<dbReference type="SUPFAM" id="SSF52540">
    <property type="entry name" value="P-loop containing nucleoside triphosphate hydrolases"/>
    <property type="match status" value="1"/>
</dbReference>
<dbReference type="InterPro" id="IPR003439">
    <property type="entry name" value="ABC_transporter-like_ATP-bd"/>
</dbReference>
<evidence type="ECO:0000313" key="11">
    <source>
        <dbReference type="EMBL" id="GLJ61589.1"/>
    </source>
</evidence>
<keyword evidence="4" id="KW-0067">ATP-binding</keyword>
<dbReference type="Gene3D" id="1.20.1560.10">
    <property type="entry name" value="ABC transporter type 1, transmembrane domain"/>
    <property type="match status" value="1"/>
</dbReference>
<dbReference type="AlphaFoldDB" id="A0A9W6H3R4"/>
<dbReference type="Pfam" id="PF00005">
    <property type="entry name" value="ABC_tran"/>
    <property type="match status" value="1"/>
</dbReference>
<accession>A0A9W6H3R4</accession>
<evidence type="ECO:0000313" key="12">
    <source>
        <dbReference type="Proteomes" id="UP001142462"/>
    </source>
</evidence>
<dbReference type="InterPro" id="IPR027417">
    <property type="entry name" value="P-loop_NTPase"/>
</dbReference>
<organism evidence="11 12">
    <name type="scientific">Microbacterium barkeri</name>
    <dbReference type="NCBI Taxonomy" id="33917"/>
    <lineage>
        <taxon>Bacteria</taxon>
        <taxon>Bacillati</taxon>
        <taxon>Actinomycetota</taxon>
        <taxon>Actinomycetes</taxon>
        <taxon>Micrococcales</taxon>
        <taxon>Microbacteriaceae</taxon>
        <taxon>Microbacterium</taxon>
    </lineage>
</organism>
<dbReference type="SMART" id="SM00382">
    <property type="entry name" value="AAA"/>
    <property type="match status" value="1"/>
</dbReference>
<dbReference type="SUPFAM" id="SSF90123">
    <property type="entry name" value="ABC transporter transmembrane region"/>
    <property type="match status" value="1"/>
</dbReference>
<feature type="transmembrane region" description="Helical" evidence="8">
    <location>
        <begin position="41"/>
        <end position="65"/>
    </location>
</feature>
<dbReference type="PROSITE" id="PS50893">
    <property type="entry name" value="ABC_TRANSPORTER_2"/>
    <property type="match status" value="1"/>
</dbReference>
<evidence type="ECO:0000256" key="2">
    <source>
        <dbReference type="ARBA" id="ARBA00022692"/>
    </source>
</evidence>
<gene>
    <name evidence="11" type="ORF">GCM10017576_17190</name>
</gene>